<dbReference type="EMBL" id="JBEUOH010000019">
    <property type="protein sequence ID" value="KAL0869619.1"/>
    <property type="molecule type" value="Genomic_DNA"/>
</dbReference>
<evidence type="ECO:0000256" key="8">
    <source>
        <dbReference type="ARBA" id="ARBA00022982"/>
    </source>
</evidence>
<evidence type="ECO:0000256" key="9">
    <source>
        <dbReference type="ARBA" id="ARBA00023128"/>
    </source>
</evidence>
<accession>A0ABD0SK16</accession>
<comment type="similarity">
    <text evidence="4">Belongs to the complex I NDUFS5 subunit family.</text>
</comment>
<keyword evidence="6" id="KW-0679">Respiratory chain</keyword>
<keyword evidence="8" id="KW-0249">Electron transport</keyword>
<evidence type="ECO:0000256" key="6">
    <source>
        <dbReference type="ARBA" id="ARBA00022660"/>
    </source>
</evidence>
<dbReference type="Proteomes" id="UP001549920">
    <property type="component" value="Unassembled WGS sequence"/>
</dbReference>
<proteinExistence type="inferred from homology"/>
<sequence length="100" mass="11654">MHISPFLRCPITDLTGGIVSYQLLGRCAKQEMEMMDCIEAYGLDRGIKKCTELIEDFKECHTMTKQFKRFIALRNERERQIASGKLTDENKYVTPRIDSF</sequence>
<keyword evidence="5" id="KW-0813">Transport</keyword>
<keyword evidence="9" id="KW-0496">Mitochondrion</keyword>
<comment type="subcellular location">
    <subcellularLocation>
        <location evidence="3">Mitochondrion inner membrane</location>
        <topology evidence="3">Peripheral membrane protein</topology>
    </subcellularLocation>
    <subcellularLocation>
        <location evidence="2">Mitochondrion intermembrane space</location>
    </subcellularLocation>
</comment>
<evidence type="ECO:0000256" key="2">
    <source>
        <dbReference type="ARBA" id="ARBA00004569"/>
    </source>
</evidence>
<keyword evidence="11 12" id="KW-1015">Disulfide bond</keyword>
<dbReference type="InterPro" id="IPR009069">
    <property type="entry name" value="Cys_alpha_HP_mot_SF"/>
</dbReference>
<gene>
    <name evidence="14" type="ORF">ABMA27_005872</name>
    <name evidence="13" type="ORF">ABMA28_006108</name>
</gene>
<evidence type="ECO:0000313" key="13">
    <source>
        <dbReference type="EMBL" id="KAL0820183.1"/>
    </source>
</evidence>
<evidence type="ECO:0000256" key="11">
    <source>
        <dbReference type="ARBA" id="ARBA00023157"/>
    </source>
</evidence>
<evidence type="ECO:0000313" key="16">
    <source>
        <dbReference type="Proteomes" id="UP001549921"/>
    </source>
</evidence>
<dbReference type="Proteomes" id="UP001549921">
    <property type="component" value="Unassembled WGS sequence"/>
</dbReference>
<reference evidence="15 16" key="1">
    <citation type="submission" date="2024-06" db="EMBL/GenBank/DDBJ databases">
        <title>A chromosome-level genome assembly of beet webworm, Loxostege sticticalis.</title>
        <authorList>
            <person name="Zhang Y."/>
        </authorList>
    </citation>
    <scope>NUCLEOTIDE SEQUENCE [LARGE SCALE GENOMIC DNA]</scope>
    <source>
        <strain evidence="14">AQ026</strain>
        <strain evidence="13">AQ028</strain>
        <tissue evidence="13">Male pupae</tissue>
        <tissue evidence="14">Whole body</tissue>
    </source>
</reference>
<evidence type="ECO:0008006" key="17">
    <source>
        <dbReference type="Google" id="ProtNLM"/>
    </source>
</evidence>
<evidence type="ECO:0000256" key="4">
    <source>
        <dbReference type="ARBA" id="ARBA00007372"/>
    </source>
</evidence>
<evidence type="ECO:0000256" key="1">
    <source>
        <dbReference type="ARBA" id="ARBA00003195"/>
    </source>
</evidence>
<comment type="caution">
    <text evidence="13">The sequence shown here is derived from an EMBL/GenBank/DDBJ whole genome shotgun (WGS) entry which is preliminary data.</text>
</comment>
<evidence type="ECO:0000256" key="12">
    <source>
        <dbReference type="PIRSR" id="PIRSR619342-50"/>
    </source>
</evidence>
<evidence type="ECO:0000256" key="7">
    <source>
        <dbReference type="ARBA" id="ARBA00022792"/>
    </source>
</evidence>
<feature type="disulfide bond" evidence="12">
    <location>
        <begin position="27"/>
        <end position="60"/>
    </location>
</feature>
<organism evidence="13 16">
    <name type="scientific">Loxostege sticticalis</name>
    <name type="common">Beet webworm moth</name>
    <dbReference type="NCBI Taxonomy" id="481309"/>
    <lineage>
        <taxon>Eukaryota</taxon>
        <taxon>Metazoa</taxon>
        <taxon>Ecdysozoa</taxon>
        <taxon>Arthropoda</taxon>
        <taxon>Hexapoda</taxon>
        <taxon>Insecta</taxon>
        <taxon>Pterygota</taxon>
        <taxon>Neoptera</taxon>
        <taxon>Endopterygota</taxon>
        <taxon>Lepidoptera</taxon>
        <taxon>Glossata</taxon>
        <taxon>Ditrysia</taxon>
        <taxon>Pyraloidea</taxon>
        <taxon>Crambidae</taxon>
        <taxon>Pyraustinae</taxon>
        <taxon>Loxostege</taxon>
    </lineage>
</organism>
<dbReference type="PROSITE" id="PS51808">
    <property type="entry name" value="CHCH"/>
    <property type="match status" value="1"/>
</dbReference>
<evidence type="ECO:0000313" key="14">
    <source>
        <dbReference type="EMBL" id="KAL0869619.1"/>
    </source>
</evidence>
<name>A0ABD0SK16_LOXSC</name>
<dbReference type="EMBL" id="JBEDNZ010000019">
    <property type="protein sequence ID" value="KAL0820183.1"/>
    <property type="molecule type" value="Genomic_DNA"/>
</dbReference>
<keyword evidence="15" id="KW-1185">Reference proteome</keyword>
<evidence type="ECO:0000256" key="3">
    <source>
        <dbReference type="ARBA" id="ARBA00004637"/>
    </source>
</evidence>
<evidence type="ECO:0000256" key="10">
    <source>
        <dbReference type="ARBA" id="ARBA00023136"/>
    </source>
</evidence>
<dbReference type="Pfam" id="PF10200">
    <property type="entry name" value="Ndufs5"/>
    <property type="match status" value="1"/>
</dbReference>
<keyword evidence="7" id="KW-0999">Mitochondrion inner membrane</keyword>
<dbReference type="GO" id="GO:0005743">
    <property type="term" value="C:mitochondrial inner membrane"/>
    <property type="evidence" value="ECO:0007669"/>
    <property type="project" value="UniProtKB-SubCell"/>
</dbReference>
<dbReference type="GO" id="GO:0005758">
    <property type="term" value="C:mitochondrial intermembrane space"/>
    <property type="evidence" value="ECO:0007669"/>
    <property type="project" value="UniProtKB-SubCell"/>
</dbReference>
<dbReference type="AlphaFoldDB" id="A0ABD0SK16"/>
<protein>
    <recommendedName>
        <fullName evidence="17">Complex I-15 kDa</fullName>
    </recommendedName>
</protein>
<keyword evidence="10" id="KW-0472">Membrane</keyword>
<dbReference type="SUPFAM" id="SSF47072">
    <property type="entry name" value="Cysteine alpha-hairpin motif"/>
    <property type="match status" value="1"/>
</dbReference>
<evidence type="ECO:0000313" key="15">
    <source>
        <dbReference type="Proteomes" id="UP001549920"/>
    </source>
</evidence>
<evidence type="ECO:0000256" key="5">
    <source>
        <dbReference type="ARBA" id="ARBA00022448"/>
    </source>
</evidence>
<dbReference type="PANTHER" id="PTHR21268:SF2">
    <property type="entry name" value="NADH DEHYDROGENASE [UBIQUINONE] IRON-SULFUR PROTEIN 5"/>
    <property type="match status" value="1"/>
</dbReference>
<feature type="disulfide bond" evidence="12">
    <location>
        <begin position="37"/>
        <end position="50"/>
    </location>
</feature>
<dbReference type="PANTHER" id="PTHR21268">
    <property type="entry name" value="NADH DEHYDROGENASE [UBIQUINONE] IRON-SULFUR PROTEIN 5"/>
    <property type="match status" value="1"/>
</dbReference>
<dbReference type="InterPro" id="IPR019342">
    <property type="entry name" value="NADH_UbQ_OxRdtase_FeS-su5"/>
</dbReference>
<comment type="function">
    <text evidence="1">Accessory subunit of the mitochondrial membrane respiratory chain NADH dehydrogenase (Complex I), that is believed not to be involved in catalysis. Complex I functions in the transfer of electrons from NADH to the respiratory chain. The immediate electron acceptor for the enzyme is believed to be ubiquinone.</text>
</comment>